<name>A0ABZ1B9Q1_9ACTN</name>
<keyword evidence="2" id="KW-1185">Reference proteome</keyword>
<gene>
    <name evidence="1" type="ORF">U6N30_12155</name>
</gene>
<proteinExistence type="predicted"/>
<organism evidence="1 2">
    <name type="scientific">Blastococcus brunescens</name>
    <dbReference type="NCBI Taxonomy" id="1564165"/>
    <lineage>
        <taxon>Bacteria</taxon>
        <taxon>Bacillati</taxon>
        <taxon>Actinomycetota</taxon>
        <taxon>Actinomycetes</taxon>
        <taxon>Geodermatophilales</taxon>
        <taxon>Geodermatophilaceae</taxon>
        <taxon>Blastococcus</taxon>
    </lineage>
</organism>
<reference evidence="1 2" key="1">
    <citation type="submission" date="2023-12" db="EMBL/GenBank/DDBJ databases">
        <title>Blastococcus brunescens sp. nov., an actonobacterium isolated from sandstone collected in sahara desert.</title>
        <authorList>
            <person name="Gtari M."/>
            <person name="Ghodhbane F."/>
        </authorList>
    </citation>
    <scope>NUCLEOTIDE SEQUENCE [LARGE SCALE GENOMIC DNA]</scope>
    <source>
        <strain evidence="1 2">BMG 8361</strain>
    </source>
</reference>
<dbReference type="RefSeq" id="WP_324277486.1">
    <property type="nucleotide sequence ID" value="NZ_CP141261.1"/>
</dbReference>
<dbReference type="EMBL" id="CP141261">
    <property type="protein sequence ID" value="WRL66169.1"/>
    <property type="molecule type" value="Genomic_DNA"/>
</dbReference>
<sequence>MLARFTFTRGEDGRFAVTTAEAVPLAIEVGSDAVTVVPADPETFDRVEDVLGRRGGVAAGLEVVAH</sequence>
<protein>
    <submittedName>
        <fullName evidence="1">Uncharacterized protein</fullName>
    </submittedName>
</protein>
<accession>A0ABZ1B9Q1</accession>
<evidence type="ECO:0000313" key="2">
    <source>
        <dbReference type="Proteomes" id="UP001324287"/>
    </source>
</evidence>
<evidence type="ECO:0000313" key="1">
    <source>
        <dbReference type="EMBL" id="WRL66169.1"/>
    </source>
</evidence>
<dbReference type="Proteomes" id="UP001324287">
    <property type="component" value="Chromosome"/>
</dbReference>